<reference evidence="3" key="1">
    <citation type="submission" date="2023-06" db="EMBL/GenBank/DDBJ databases">
        <title>Draft genome sequence of Nocardioides sp. SOB77.</title>
        <authorList>
            <person name="Zhang G."/>
        </authorList>
    </citation>
    <scope>NUCLEOTIDE SEQUENCE</scope>
    <source>
        <strain evidence="3">SOB77</strain>
    </source>
</reference>
<keyword evidence="4" id="KW-1185">Reference proteome</keyword>
<protein>
    <submittedName>
        <fullName evidence="3">SDR family NAD(P)-dependent oxidoreductase</fullName>
    </submittedName>
</protein>
<gene>
    <name evidence="3" type="ORF">QWY28_21370</name>
</gene>
<dbReference type="InterPro" id="IPR036291">
    <property type="entry name" value="NAD(P)-bd_dom_sf"/>
</dbReference>
<organism evidence="3 4">
    <name type="scientific">Nocardioides oceani</name>
    <dbReference type="NCBI Taxonomy" id="3058369"/>
    <lineage>
        <taxon>Bacteria</taxon>
        <taxon>Bacillati</taxon>
        <taxon>Actinomycetota</taxon>
        <taxon>Actinomycetes</taxon>
        <taxon>Propionibacteriales</taxon>
        <taxon>Nocardioidaceae</taxon>
        <taxon>Nocardioides</taxon>
    </lineage>
</organism>
<comment type="similarity">
    <text evidence="1">Belongs to the short-chain dehydrogenases/reductases (SDR) family.</text>
</comment>
<evidence type="ECO:0000313" key="4">
    <source>
        <dbReference type="Proteomes" id="UP001168620"/>
    </source>
</evidence>
<evidence type="ECO:0000256" key="1">
    <source>
        <dbReference type="ARBA" id="ARBA00006484"/>
    </source>
</evidence>
<evidence type="ECO:0000313" key="3">
    <source>
        <dbReference type="EMBL" id="MDN4175528.1"/>
    </source>
</evidence>
<name>A0ABT8FLH3_9ACTN</name>
<dbReference type="EMBL" id="JAUHJQ010000015">
    <property type="protein sequence ID" value="MDN4175528.1"/>
    <property type="molecule type" value="Genomic_DNA"/>
</dbReference>
<dbReference type="PANTHER" id="PTHR44196">
    <property type="entry name" value="DEHYDROGENASE/REDUCTASE SDR FAMILY MEMBER 7B"/>
    <property type="match status" value="1"/>
</dbReference>
<dbReference type="InterPro" id="IPR002347">
    <property type="entry name" value="SDR_fam"/>
</dbReference>
<accession>A0ABT8FLH3</accession>
<comment type="caution">
    <text evidence="3">The sequence shown here is derived from an EMBL/GenBank/DDBJ whole genome shotgun (WGS) entry which is preliminary data.</text>
</comment>
<dbReference type="SUPFAM" id="SSF51735">
    <property type="entry name" value="NAD(P)-binding Rossmann-fold domains"/>
    <property type="match status" value="1"/>
</dbReference>
<dbReference type="Gene3D" id="3.40.50.720">
    <property type="entry name" value="NAD(P)-binding Rossmann-like Domain"/>
    <property type="match status" value="1"/>
</dbReference>
<dbReference type="Proteomes" id="UP001168620">
    <property type="component" value="Unassembled WGS sequence"/>
</dbReference>
<dbReference type="PRINTS" id="PR00081">
    <property type="entry name" value="GDHRDH"/>
</dbReference>
<dbReference type="PANTHER" id="PTHR44196:SF1">
    <property type="entry name" value="DEHYDROGENASE_REDUCTASE SDR FAMILY MEMBER 7B"/>
    <property type="match status" value="1"/>
</dbReference>
<proteinExistence type="inferred from homology"/>
<dbReference type="RefSeq" id="WP_300954863.1">
    <property type="nucleotide sequence ID" value="NZ_JAUHJQ010000015.1"/>
</dbReference>
<keyword evidence="2" id="KW-0560">Oxidoreductase</keyword>
<evidence type="ECO:0000256" key="2">
    <source>
        <dbReference type="ARBA" id="ARBA00023002"/>
    </source>
</evidence>
<dbReference type="Pfam" id="PF00106">
    <property type="entry name" value="adh_short"/>
    <property type="match status" value="1"/>
</dbReference>
<sequence>MRVEGKRVVVTGASSGIGAALARELAGRGAAVVLVARGREALEALAADLPGSTVVAGDLSSAEGCSRVAAEVLAGGVPDVLVNNAGAGRWLAVDETAEGEATAMMAVPYLAAFELTRAISPAMVERGSGQLVYMTSVAAYLHIPGAAGYSAARWAVRALAGLVRADLRGTGVGVTLLAPAEVDSPYFEHNPGTRERVPRATALMGGASTTASIARQCTDAIEADRRTAILPRQAALVVRTTPGPLIDRLAAWTGWKRR</sequence>